<evidence type="ECO:0000313" key="1">
    <source>
        <dbReference type="EMBL" id="JAH41510.1"/>
    </source>
</evidence>
<sequence>MCSYRSVLFFFFYCIRTRQNLRSCNGKPVSDVQCKNSQLRHVVDFAWDPKAYREEKYPKVQYLCRCECNALQR</sequence>
<accession>A0A0E9SLG8</accession>
<dbReference type="AlphaFoldDB" id="A0A0E9SLG8"/>
<reference evidence="1" key="2">
    <citation type="journal article" date="2015" name="Fish Shellfish Immunol.">
        <title>Early steps in the European eel (Anguilla anguilla)-Vibrio vulnificus interaction in the gills: Role of the RtxA13 toxin.</title>
        <authorList>
            <person name="Callol A."/>
            <person name="Pajuelo D."/>
            <person name="Ebbesson L."/>
            <person name="Teles M."/>
            <person name="MacKenzie S."/>
            <person name="Amaro C."/>
        </authorList>
    </citation>
    <scope>NUCLEOTIDE SEQUENCE</scope>
</reference>
<organism evidence="1">
    <name type="scientific">Anguilla anguilla</name>
    <name type="common">European freshwater eel</name>
    <name type="synonym">Muraena anguilla</name>
    <dbReference type="NCBI Taxonomy" id="7936"/>
    <lineage>
        <taxon>Eukaryota</taxon>
        <taxon>Metazoa</taxon>
        <taxon>Chordata</taxon>
        <taxon>Craniata</taxon>
        <taxon>Vertebrata</taxon>
        <taxon>Euteleostomi</taxon>
        <taxon>Actinopterygii</taxon>
        <taxon>Neopterygii</taxon>
        <taxon>Teleostei</taxon>
        <taxon>Anguilliformes</taxon>
        <taxon>Anguillidae</taxon>
        <taxon>Anguilla</taxon>
    </lineage>
</organism>
<protein>
    <submittedName>
        <fullName evidence="1">Uncharacterized protein</fullName>
    </submittedName>
</protein>
<dbReference type="EMBL" id="GBXM01067067">
    <property type="protein sequence ID" value="JAH41510.1"/>
    <property type="molecule type" value="Transcribed_RNA"/>
</dbReference>
<proteinExistence type="predicted"/>
<name>A0A0E9SLG8_ANGAN</name>
<reference evidence="1" key="1">
    <citation type="submission" date="2014-11" db="EMBL/GenBank/DDBJ databases">
        <authorList>
            <person name="Amaro Gonzalez C."/>
        </authorList>
    </citation>
    <scope>NUCLEOTIDE SEQUENCE</scope>
</reference>